<evidence type="ECO:0000313" key="4">
    <source>
        <dbReference type="Proteomes" id="UP001217838"/>
    </source>
</evidence>
<dbReference type="RefSeq" id="WP_271999764.1">
    <property type="nucleotide sequence ID" value="NZ_JAQNDN010000010.1"/>
</dbReference>
<proteinExistence type="predicted"/>
<dbReference type="EMBL" id="JAQNDN010000010">
    <property type="protein sequence ID" value="MDC0669957.1"/>
    <property type="molecule type" value="Genomic_DNA"/>
</dbReference>
<sequence length="358" mass="39165">MGILSFIKGQFIEIIEWLDNTNYTLVYRFPDDDHEIKNGAKLVCRENQAAILINEGQLADVFGPGTHTLSTQNLPILSRLKGWKYGFSSPFKVEIYFVNLRQYVDQKWGTANPVLIRDPEFSVAGRPGRVRIRAFGSYNFKISDPGVFFKEIVGTQGLTTTDSIAEYLKRQLVSKFTVAAGKSDLSVADMAAHYNVLENAVKGDLAEEFGKLGLSLTSFVIENISLPPEIEKALDAAAAQAARGVDNTMAWEGLGVMRDAARNPGAGGASAAGMGMGMGVGMGQMMAQMMGGMAGAMNPQGQFHQPQQFQQQQPQQQQPPADDNGLEAKLRKLKAAFEAELLTEEEYKAKRAKLLEAF</sequence>
<dbReference type="InterPro" id="IPR033880">
    <property type="entry name" value="SPFH_YdjI"/>
</dbReference>
<dbReference type="SUPFAM" id="SSF117892">
    <property type="entry name" value="Band 7/SPFH domain"/>
    <property type="match status" value="1"/>
</dbReference>
<feature type="region of interest" description="Disordered" evidence="1">
    <location>
        <begin position="296"/>
        <end position="329"/>
    </location>
</feature>
<dbReference type="Pfam" id="PF13421">
    <property type="entry name" value="Band_7_1"/>
    <property type="match status" value="1"/>
</dbReference>
<name>A0ABT5B765_9BACT</name>
<gene>
    <name evidence="3" type="ORF">POL58_19540</name>
</gene>
<evidence type="ECO:0000313" key="3">
    <source>
        <dbReference type="EMBL" id="MDC0669957.1"/>
    </source>
</evidence>
<dbReference type="Proteomes" id="UP001217838">
    <property type="component" value="Unassembled WGS sequence"/>
</dbReference>
<dbReference type="InterPro" id="IPR036013">
    <property type="entry name" value="Band_7/SPFH_dom_sf"/>
</dbReference>
<evidence type="ECO:0000256" key="1">
    <source>
        <dbReference type="SAM" id="MobiDB-lite"/>
    </source>
</evidence>
<feature type="domain" description="SPFH" evidence="2">
    <location>
        <begin position="26"/>
        <end position="239"/>
    </location>
</feature>
<dbReference type="Gene3D" id="3.30.479.30">
    <property type="entry name" value="Band 7 domain"/>
    <property type="match status" value="1"/>
</dbReference>
<dbReference type="CDD" id="cd03408">
    <property type="entry name" value="SPFH_like_u1"/>
    <property type="match status" value="1"/>
</dbReference>
<reference evidence="3 4" key="1">
    <citation type="submission" date="2022-11" db="EMBL/GenBank/DDBJ databases">
        <title>Minimal conservation of predation-associated metabolite biosynthetic gene clusters underscores biosynthetic potential of Myxococcota including descriptions for ten novel species: Archangium lansinium sp. nov., Myxococcus landrumus sp. nov., Nannocystis bai.</title>
        <authorList>
            <person name="Ahearne A."/>
            <person name="Stevens C."/>
            <person name="Dowd S."/>
        </authorList>
    </citation>
    <scope>NUCLEOTIDE SEQUENCE [LARGE SCALE GENOMIC DNA]</scope>
    <source>
        <strain evidence="3 4">NCELM</strain>
    </source>
</reference>
<dbReference type="PANTHER" id="PTHR37826:SF2">
    <property type="entry name" value="ZINC-RIBBON DOMAIN-CONTAINING PROTEIN"/>
    <property type="match status" value="1"/>
</dbReference>
<feature type="compositionally biased region" description="Low complexity" evidence="1">
    <location>
        <begin position="296"/>
        <end position="320"/>
    </location>
</feature>
<comment type="caution">
    <text evidence="3">The sequence shown here is derived from an EMBL/GenBank/DDBJ whole genome shotgun (WGS) entry which is preliminary data.</text>
</comment>
<dbReference type="PANTHER" id="PTHR37826">
    <property type="entry name" value="FLOTILLIN BAND_7_5 DOMAIN PROTEIN"/>
    <property type="match status" value="1"/>
</dbReference>
<accession>A0ABT5B765</accession>
<keyword evidence="4" id="KW-1185">Reference proteome</keyword>
<protein>
    <submittedName>
        <fullName evidence="3">SPFH domain-containing protein</fullName>
    </submittedName>
</protein>
<organism evidence="3 4">
    <name type="scientific">Nannocystis radixulma</name>
    <dbReference type="NCBI Taxonomy" id="2995305"/>
    <lineage>
        <taxon>Bacteria</taxon>
        <taxon>Pseudomonadati</taxon>
        <taxon>Myxococcota</taxon>
        <taxon>Polyangia</taxon>
        <taxon>Nannocystales</taxon>
        <taxon>Nannocystaceae</taxon>
        <taxon>Nannocystis</taxon>
    </lineage>
</organism>
<evidence type="ECO:0000259" key="2">
    <source>
        <dbReference type="Pfam" id="PF13421"/>
    </source>
</evidence>